<name>A0ABP4QJA1_9ACTN</name>
<dbReference type="Pfam" id="PF13649">
    <property type="entry name" value="Methyltransf_25"/>
    <property type="match status" value="1"/>
</dbReference>
<feature type="domain" description="Methyltransferase" evidence="2">
    <location>
        <begin position="42"/>
        <end position="85"/>
    </location>
</feature>
<organism evidence="3 4">
    <name type="scientific">Kribbella sancticallisti</name>
    <dbReference type="NCBI Taxonomy" id="460087"/>
    <lineage>
        <taxon>Bacteria</taxon>
        <taxon>Bacillati</taxon>
        <taxon>Actinomycetota</taxon>
        <taxon>Actinomycetes</taxon>
        <taxon>Propionibacteriales</taxon>
        <taxon>Kribbellaceae</taxon>
        <taxon>Kribbella</taxon>
    </lineage>
</organism>
<accession>A0ABP4QJA1</accession>
<protein>
    <recommendedName>
        <fullName evidence="2">Methyltransferase domain-containing protein</fullName>
    </recommendedName>
</protein>
<dbReference type="EMBL" id="BAAAOS010000063">
    <property type="protein sequence ID" value="GAA1613366.1"/>
    <property type="molecule type" value="Genomic_DNA"/>
</dbReference>
<evidence type="ECO:0000313" key="3">
    <source>
        <dbReference type="EMBL" id="GAA1613366.1"/>
    </source>
</evidence>
<evidence type="ECO:0000256" key="1">
    <source>
        <dbReference type="SAM" id="MobiDB-lite"/>
    </source>
</evidence>
<dbReference type="Proteomes" id="UP001500393">
    <property type="component" value="Unassembled WGS sequence"/>
</dbReference>
<dbReference type="InterPro" id="IPR041698">
    <property type="entry name" value="Methyltransf_25"/>
</dbReference>
<dbReference type="CDD" id="cd02440">
    <property type="entry name" value="AdoMet_MTases"/>
    <property type="match status" value="1"/>
</dbReference>
<evidence type="ECO:0000259" key="2">
    <source>
        <dbReference type="Pfam" id="PF13649"/>
    </source>
</evidence>
<dbReference type="Gene3D" id="3.40.50.150">
    <property type="entry name" value="Vaccinia Virus protein VP39"/>
    <property type="match status" value="1"/>
</dbReference>
<reference evidence="4" key="1">
    <citation type="journal article" date="2019" name="Int. J. Syst. Evol. Microbiol.">
        <title>The Global Catalogue of Microorganisms (GCM) 10K type strain sequencing project: providing services to taxonomists for standard genome sequencing and annotation.</title>
        <authorList>
            <consortium name="The Broad Institute Genomics Platform"/>
            <consortium name="The Broad Institute Genome Sequencing Center for Infectious Disease"/>
            <person name="Wu L."/>
            <person name="Ma J."/>
        </authorList>
    </citation>
    <scope>NUCLEOTIDE SEQUENCE [LARGE SCALE GENOMIC DNA]</scope>
    <source>
        <strain evidence="4">JCM 14969</strain>
    </source>
</reference>
<feature type="compositionally biased region" description="Low complexity" evidence="1">
    <location>
        <begin position="94"/>
        <end position="107"/>
    </location>
</feature>
<gene>
    <name evidence="3" type="ORF">GCM10009789_79510</name>
</gene>
<keyword evidence="4" id="KW-1185">Reference proteome</keyword>
<sequence length="115" mass="12460">MVDYDKRLHAVYAEGRQLAPEGLQDWIREFAASAPARRPLVVLDLGCGIGRFTPGLAEEFGGPVYGVEPSEQMRRQAIDDASHPDVTYGRLGRGDPAAGRFRRPGAAVPDPASLE</sequence>
<dbReference type="InterPro" id="IPR029063">
    <property type="entry name" value="SAM-dependent_MTases_sf"/>
</dbReference>
<dbReference type="SUPFAM" id="SSF53335">
    <property type="entry name" value="S-adenosyl-L-methionine-dependent methyltransferases"/>
    <property type="match status" value="1"/>
</dbReference>
<proteinExistence type="predicted"/>
<comment type="caution">
    <text evidence="3">The sequence shown here is derived from an EMBL/GenBank/DDBJ whole genome shotgun (WGS) entry which is preliminary data.</text>
</comment>
<evidence type="ECO:0000313" key="4">
    <source>
        <dbReference type="Proteomes" id="UP001500393"/>
    </source>
</evidence>
<feature type="region of interest" description="Disordered" evidence="1">
    <location>
        <begin position="80"/>
        <end position="115"/>
    </location>
</feature>